<dbReference type="InterPro" id="IPR018357">
    <property type="entry name" value="Hexapep_transf_CS"/>
</dbReference>
<dbReference type="SUPFAM" id="SSF51161">
    <property type="entry name" value="Trimeric LpxA-like enzymes"/>
    <property type="match status" value="1"/>
</dbReference>
<evidence type="ECO:0000256" key="4">
    <source>
        <dbReference type="ARBA" id="ARBA00018522"/>
    </source>
</evidence>
<dbReference type="AlphaFoldDB" id="A0AAJ2P4E1"/>
<comment type="similarity">
    <text evidence="2 11">Belongs to the transferase hexapeptide repeat family.</text>
</comment>
<organism evidence="12 13">
    <name type="scientific">Oenococcus oeni</name>
    <name type="common">Leuconostoc oenos</name>
    <dbReference type="NCBI Taxonomy" id="1247"/>
    <lineage>
        <taxon>Bacteria</taxon>
        <taxon>Bacillati</taxon>
        <taxon>Bacillota</taxon>
        <taxon>Bacilli</taxon>
        <taxon>Lactobacillales</taxon>
        <taxon>Lactobacillaceae</taxon>
        <taxon>Oenococcus</taxon>
    </lineage>
</organism>
<comment type="caution">
    <text evidence="12">The sequence shown here is derived from an EMBL/GenBank/DDBJ whole genome shotgun (WGS) entry which is preliminary data.</text>
</comment>
<comment type="catalytic activity">
    <reaction evidence="10 11">
        <text>L-serine + acetyl-CoA = O-acetyl-L-serine + CoA</text>
        <dbReference type="Rhea" id="RHEA:24560"/>
        <dbReference type="ChEBI" id="CHEBI:33384"/>
        <dbReference type="ChEBI" id="CHEBI:57287"/>
        <dbReference type="ChEBI" id="CHEBI:57288"/>
        <dbReference type="ChEBI" id="CHEBI:58340"/>
        <dbReference type="EC" id="2.3.1.30"/>
    </reaction>
</comment>
<dbReference type="RefSeq" id="WP_317768490.1">
    <property type="nucleotide sequence ID" value="NZ_WERV01000008.1"/>
</dbReference>
<keyword evidence="5" id="KW-0028">Amino-acid biosynthesis</keyword>
<evidence type="ECO:0000256" key="1">
    <source>
        <dbReference type="ARBA" id="ARBA00004876"/>
    </source>
</evidence>
<dbReference type="InterPro" id="IPR042122">
    <property type="entry name" value="Ser_AcTrfase_N_sf"/>
</dbReference>
<evidence type="ECO:0000313" key="12">
    <source>
        <dbReference type="EMBL" id="MDV7715860.1"/>
    </source>
</evidence>
<keyword evidence="9 11" id="KW-0012">Acyltransferase</keyword>
<dbReference type="GO" id="GO:0009001">
    <property type="term" value="F:serine O-acetyltransferase activity"/>
    <property type="evidence" value="ECO:0007669"/>
    <property type="project" value="UniProtKB-EC"/>
</dbReference>
<evidence type="ECO:0000256" key="6">
    <source>
        <dbReference type="ARBA" id="ARBA00022679"/>
    </source>
</evidence>
<gene>
    <name evidence="12" type="primary">cysE</name>
    <name evidence="12" type="ORF">GA838_09000</name>
</gene>
<dbReference type="CDD" id="cd03354">
    <property type="entry name" value="LbH_SAT"/>
    <property type="match status" value="1"/>
</dbReference>
<dbReference type="InterPro" id="IPR045304">
    <property type="entry name" value="LbH_SAT"/>
</dbReference>
<name>A0AAJ2P4E1_OENOE</name>
<dbReference type="Gene3D" id="2.160.10.10">
    <property type="entry name" value="Hexapeptide repeat proteins"/>
    <property type="match status" value="1"/>
</dbReference>
<evidence type="ECO:0000256" key="9">
    <source>
        <dbReference type="ARBA" id="ARBA00023315"/>
    </source>
</evidence>
<dbReference type="PROSITE" id="PS00101">
    <property type="entry name" value="HEXAPEP_TRANSFERASES"/>
    <property type="match status" value="1"/>
</dbReference>
<dbReference type="InterPro" id="IPR011004">
    <property type="entry name" value="Trimer_LpxA-like_sf"/>
</dbReference>
<accession>A0AAJ2P4E1</accession>
<keyword evidence="8" id="KW-0198">Cysteine biosynthesis</keyword>
<keyword evidence="7" id="KW-0677">Repeat</keyword>
<dbReference type="PANTHER" id="PTHR42811">
    <property type="entry name" value="SERINE ACETYLTRANSFERASE"/>
    <property type="match status" value="1"/>
</dbReference>
<dbReference type="FunFam" id="2.160.10.10:FF:000007">
    <property type="entry name" value="Serine acetyltransferase"/>
    <property type="match status" value="1"/>
</dbReference>
<dbReference type="Gene3D" id="1.10.3130.10">
    <property type="entry name" value="serine acetyltransferase, domain 1"/>
    <property type="match status" value="1"/>
</dbReference>
<dbReference type="GO" id="GO:0006535">
    <property type="term" value="P:cysteine biosynthetic process from serine"/>
    <property type="evidence" value="ECO:0007669"/>
    <property type="project" value="InterPro"/>
</dbReference>
<evidence type="ECO:0000313" key="13">
    <source>
        <dbReference type="Proteomes" id="UP001281024"/>
    </source>
</evidence>
<dbReference type="EC" id="2.3.1.30" evidence="3 11"/>
<keyword evidence="6 11" id="KW-0808">Transferase</keyword>
<evidence type="ECO:0000256" key="2">
    <source>
        <dbReference type="ARBA" id="ARBA00007274"/>
    </source>
</evidence>
<evidence type="ECO:0000256" key="3">
    <source>
        <dbReference type="ARBA" id="ARBA00013266"/>
    </source>
</evidence>
<sequence length="165" mass="17863">MFTAAKFIQQHDPAAPGIWEILLTYSGFHAVGFYRIAHYFWQHKHRLLAMLISHWGKKATGVEIHPAAVIGKNLFIDHGLGVVIGETAVIGNQVTILQNVTLGSRRAITGLRHPHIADNVFIGANAQILGAIKIGEYAKIGAGSVVLNNVPAHRTIVGNPGRLVD</sequence>
<comment type="pathway">
    <text evidence="1">Amino-acid biosynthesis; L-cysteine biosynthesis; L-cysteine from L-serine: step 1/2.</text>
</comment>
<evidence type="ECO:0000256" key="5">
    <source>
        <dbReference type="ARBA" id="ARBA00022605"/>
    </source>
</evidence>
<dbReference type="NCBIfam" id="TIGR01172">
    <property type="entry name" value="cysE"/>
    <property type="match status" value="1"/>
</dbReference>
<dbReference type="PIRSF" id="PIRSF000441">
    <property type="entry name" value="CysE"/>
    <property type="match status" value="1"/>
</dbReference>
<proteinExistence type="inferred from homology"/>
<dbReference type="InterPro" id="IPR053376">
    <property type="entry name" value="Serine_acetyltransferase"/>
</dbReference>
<evidence type="ECO:0000256" key="10">
    <source>
        <dbReference type="ARBA" id="ARBA00049486"/>
    </source>
</evidence>
<dbReference type="InterPro" id="IPR001451">
    <property type="entry name" value="Hexapep"/>
</dbReference>
<evidence type="ECO:0000256" key="11">
    <source>
        <dbReference type="PIRNR" id="PIRNR000441"/>
    </source>
</evidence>
<protein>
    <recommendedName>
        <fullName evidence="4 11">Serine acetyltransferase</fullName>
        <ecNumber evidence="3 11">2.3.1.30</ecNumber>
    </recommendedName>
</protein>
<reference evidence="12" key="1">
    <citation type="submission" date="2019-10" db="EMBL/GenBank/DDBJ databases">
        <title>Malate fermentation in French cider.</title>
        <authorList>
            <person name="Cousin F.J."/>
            <person name="Medina Fernandez S."/>
            <person name="Misery B."/>
            <person name="Laplace J.-M."/>
            <person name="Cretenet M."/>
        </authorList>
    </citation>
    <scope>NUCLEOTIDE SEQUENCE</scope>
    <source>
        <strain evidence="12">UCMA15129</strain>
    </source>
</reference>
<dbReference type="EMBL" id="WERV01000008">
    <property type="protein sequence ID" value="MDV7715860.1"/>
    <property type="molecule type" value="Genomic_DNA"/>
</dbReference>
<dbReference type="Pfam" id="PF00132">
    <property type="entry name" value="Hexapep"/>
    <property type="match status" value="1"/>
</dbReference>
<dbReference type="Proteomes" id="UP001281024">
    <property type="component" value="Unassembled WGS sequence"/>
</dbReference>
<dbReference type="NCBIfam" id="NF041874">
    <property type="entry name" value="EPS_EpsC"/>
    <property type="match status" value="1"/>
</dbReference>
<dbReference type="InterPro" id="IPR005881">
    <property type="entry name" value="Ser_O-AcTrfase"/>
</dbReference>
<evidence type="ECO:0000256" key="7">
    <source>
        <dbReference type="ARBA" id="ARBA00022737"/>
    </source>
</evidence>
<evidence type="ECO:0000256" key="8">
    <source>
        <dbReference type="ARBA" id="ARBA00023192"/>
    </source>
</evidence>
<dbReference type="GO" id="GO:0005737">
    <property type="term" value="C:cytoplasm"/>
    <property type="evidence" value="ECO:0007669"/>
    <property type="project" value="InterPro"/>
</dbReference>